<dbReference type="Pfam" id="PF10677">
    <property type="entry name" value="DUF2490"/>
    <property type="match status" value="1"/>
</dbReference>
<feature type="signal peptide" evidence="1">
    <location>
        <begin position="1"/>
        <end position="19"/>
    </location>
</feature>
<gene>
    <name evidence="2" type="ORF">GCM10011514_51590</name>
</gene>
<organism evidence="2 3">
    <name type="scientific">Emticicia aquatilis</name>
    <dbReference type="NCBI Taxonomy" id="1537369"/>
    <lineage>
        <taxon>Bacteria</taxon>
        <taxon>Pseudomonadati</taxon>
        <taxon>Bacteroidota</taxon>
        <taxon>Cytophagia</taxon>
        <taxon>Cytophagales</taxon>
        <taxon>Leadbetterellaceae</taxon>
        <taxon>Emticicia</taxon>
    </lineage>
</organism>
<dbReference type="Proteomes" id="UP000609064">
    <property type="component" value="Unassembled WGS sequence"/>
</dbReference>
<protein>
    <recommendedName>
        <fullName evidence="4">DUF2490 domain-containing protein</fullName>
    </recommendedName>
</protein>
<dbReference type="AlphaFoldDB" id="A0A916Z8H7"/>
<dbReference type="RefSeq" id="WP_188770995.1">
    <property type="nucleotide sequence ID" value="NZ_BMKK01000017.1"/>
</dbReference>
<sequence>MKKLTFFAMAFLTIIQANSQDLHLRGIATNYSQTGRITPKLSYNLHILSVVNTSTLKIGEKNFPSGHTHFIPHLLLNYKLTDKWNVGGGYAFGRHDIFGLRENENRIVLQTAYNYKIGKLTTNNRGRFEWRSPLNLQTNVRSDASIFRYQLGLNYPLYDTKKYKRGFYALASNEVFLYLKGATNGPVSSKNGLLLSENWSNIGLGYTTGKNRIEVGYGFQSLVRNKKQDMRFLNLLQLSFTTTINWDDVQYWYY</sequence>
<evidence type="ECO:0000256" key="1">
    <source>
        <dbReference type="SAM" id="SignalP"/>
    </source>
</evidence>
<feature type="chain" id="PRO_5036903911" description="DUF2490 domain-containing protein" evidence="1">
    <location>
        <begin position="20"/>
        <end position="254"/>
    </location>
</feature>
<reference evidence="2" key="1">
    <citation type="journal article" date="2014" name="Int. J. Syst. Evol. Microbiol.">
        <title>Complete genome sequence of Corynebacterium casei LMG S-19264T (=DSM 44701T), isolated from a smear-ripened cheese.</title>
        <authorList>
            <consortium name="US DOE Joint Genome Institute (JGI-PGF)"/>
            <person name="Walter F."/>
            <person name="Albersmeier A."/>
            <person name="Kalinowski J."/>
            <person name="Ruckert C."/>
        </authorList>
    </citation>
    <scope>NUCLEOTIDE SEQUENCE</scope>
    <source>
        <strain evidence="2">CGMCC 1.15958</strain>
    </source>
</reference>
<keyword evidence="1" id="KW-0732">Signal</keyword>
<name>A0A916Z8H7_9BACT</name>
<dbReference type="InterPro" id="IPR019619">
    <property type="entry name" value="DUF2490"/>
</dbReference>
<reference evidence="2" key="2">
    <citation type="submission" date="2020-09" db="EMBL/GenBank/DDBJ databases">
        <authorList>
            <person name="Sun Q."/>
            <person name="Zhou Y."/>
        </authorList>
    </citation>
    <scope>NUCLEOTIDE SEQUENCE</scope>
    <source>
        <strain evidence="2">CGMCC 1.15958</strain>
    </source>
</reference>
<keyword evidence="3" id="KW-1185">Reference proteome</keyword>
<comment type="caution">
    <text evidence="2">The sequence shown here is derived from an EMBL/GenBank/DDBJ whole genome shotgun (WGS) entry which is preliminary data.</text>
</comment>
<proteinExistence type="predicted"/>
<dbReference type="EMBL" id="BMKK01000017">
    <property type="protein sequence ID" value="GGD81197.1"/>
    <property type="molecule type" value="Genomic_DNA"/>
</dbReference>
<evidence type="ECO:0000313" key="3">
    <source>
        <dbReference type="Proteomes" id="UP000609064"/>
    </source>
</evidence>
<evidence type="ECO:0000313" key="2">
    <source>
        <dbReference type="EMBL" id="GGD81197.1"/>
    </source>
</evidence>
<evidence type="ECO:0008006" key="4">
    <source>
        <dbReference type="Google" id="ProtNLM"/>
    </source>
</evidence>
<accession>A0A916Z8H7</accession>